<evidence type="ECO:0000313" key="1">
    <source>
        <dbReference type="EMBL" id="KAI3778286.1"/>
    </source>
</evidence>
<protein>
    <submittedName>
        <fullName evidence="1">Uncharacterized protein</fullName>
    </submittedName>
</protein>
<proteinExistence type="predicted"/>
<reference evidence="2" key="1">
    <citation type="journal article" date="2022" name="Mol. Ecol. Resour.">
        <title>The genomes of chicory, endive, great burdock and yacon provide insights into Asteraceae palaeo-polyploidization history and plant inulin production.</title>
        <authorList>
            <person name="Fan W."/>
            <person name="Wang S."/>
            <person name="Wang H."/>
            <person name="Wang A."/>
            <person name="Jiang F."/>
            <person name="Liu H."/>
            <person name="Zhao H."/>
            <person name="Xu D."/>
            <person name="Zhang Y."/>
        </authorList>
    </citation>
    <scope>NUCLEOTIDE SEQUENCE [LARGE SCALE GENOMIC DNA]</scope>
    <source>
        <strain evidence="2">cv. Punajuju</strain>
    </source>
</reference>
<dbReference type="Proteomes" id="UP001055811">
    <property type="component" value="Linkage Group LG02"/>
</dbReference>
<gene>
    <name evidence="1" type="ORF">L2E82_07470</name>
</gene>
<sequence>MGKKGGWFSAVRKALIPSYESKEKKEKKQPQKTSSKKSWFGKQKNIESDTPQEESAFATPALRSPPPESEDDGNDSEPENEPIKTTVPEIEPNQPTEPKNDPNPPPTNPVNEEKKPPKPETEPSKPPQPVNEPAKPPKPVTEPVKPPKPVTEPVKPPKPVNEPVKPSFAYSRAAVAAAAFRRLLGKSKEEIAAIKIQTSFRRFLARRKLRSLKGYIRLKALVQSQSVKRQGINTLRCMQTLARVQSQVRARRIRMSEENQALQRQLMQKRERELDTMKFSLGGEWNNSRRTKEQVEASLQKKVEAAALRERALAYAQTKQQMWRNQKNGNPTFMDPNNPHWGWSWLDRWMAARPWESQSPNDNEPPPPVKTLTRSTSVGDMSNSVSSPRSPTVSCRRIATSSPKKGNDSAHSPRNRRHSIANTAFREDSSGSSPRASSPRVSSPRSTKTKSVIPAPIRSPSRSPSPSPLGSAKKGTSEKKPAGSVNRRLSISGAPPARRLSGSSRVGAGSR</sequence>
<dbReference type="EMBL" id="CM042010">
    <property type="protein sequence ID" value="KAI3778286.1"/>
    <property type="molecule type" value="Genomic_DNA"/>
</dbReference>
<comment type="caution">
    <text evidence="1">The sequence shown here is derived from an EMBL/GenBank/DDBJ whole genome shotgun (WGS) entry which is preliminary data.</text>
</comment>
<accession>A0ACB9G5H4</accession>
<evidence type="ECO:0000313" key="2">
    <source>
        <dbReference type="Proteomes" id="UP001055811"/>
    </source>
</evidence>
<name>A0ACB9G5H4_CICIN</name>
<reference evidence="1 2" key="2">
    <citation type="journal article" date="2022" name="Mol. Ecol. Resour.">
        <title>The genomes of chicory, endive, great burdock and yacon provide insights into Asteraceae paleo-polyploidization history and plant inulin production.</title>
        <authorList>
            <person name="Fan W."/>
            <person name="Wang S."/>
            <person name="Wang H."/>
            <person name="Wang A."/>
            <person name="Jiang F."/>
            <person name="Liu H."/>
            <person name="Zhao H."/>
            <person name="Xu D."/>
            <person name="Zhang Y."/>
        </authorList>
    </citation>
    <scope>NUCLEOTIDE SEQUENCE [LARGE SCALE GENOMIC DNA]</scope>
    <source>
        <strain evidence="2">cv. Punajuju</strain>
        <tissue evidence="1">Leaves</tissue>
    </source>
</reference>
<organism evidence="1 2">
    <name type="scientific">Cichorium intybus</name>
    <name type="common">Chicory</name>
    <dbReference type="NCBI Taxonomy" id="13427"/>
    <lineage>
        <taxon>Eukaryota</taxon>
        <taxon>Viridiplantae</taxon>
        <taxon>Streptophyta</taxon>
        <taxon>Embryophyta</taxon>
        <taxon>Tracheophyta</taxon>
        <taxon>Spermatophyta</taxon>
        <taxon>Magnoliopsida</taxon>
        <taxon>eudicotyledons</taxon>
        <taxon>Gunneridae</taxon>
        <taxon>Pentapetalae</taxon>
        <taxon>asterids</taxon>
        <taxon>campanulids</taxon>
        <taxon>Asterales</taxon>
        <taxon>Asteraceae</taxon>
        <taxon>Cichorioideae</taxon>
        <taxon>Cichorieae</taxon>
        <taxon>Cichoriinae</taxon>
        <taxon>Cichorium</taxon>
    </lineage>
</organism>
<keyword evidence="2" id="KW-1185">Reference proteome</keyword>